<dbReference type="InterPro" id="IPR003187">
    <property type="entry name" value="PLipase_A1"/>
</dbReference>
<evidence type="ECO:0000256" key="1">
    <source>
        <dbReference type="ARBA" id="ARBA00000111"/>
    </source>
</evidence>
<dbReference type="RefSeq" id="WP_371567390.1">
    <property type="nucleotide sequence ID" value="NZ_JASMRN010000001.1"/>
</dbReference>
<comment type="catalytic activity">
    <reaction evidence="1">
        <text>a 1,2-diacyl-sn-glycero-3-phosphocholine + H2O = a 2-acyl-sn-glycero-3-phosphocholine + a fatty acid + H(+)</text>
        <dbReference type="Rhea" id="RHEA:18689"/>
        <dbReference type="ChEBI" id="CHEBI:15377"/>
        <dbReference type="ChEBI" id="CHEBI:15378"/>
        <dbReference type="ChEBI" id="CHEBI:28868"/>
        <dbReference type="ChEBI" id="CHEBI:57643"/>
        <dbReference type="ChEBI" id="CHEBI:57875"/>
        <dbReference type="EC" id="3.1.1.32"/>
    </reaction>
</comment>
<organism evidence="20 21">
    <name type="scientific">Flavobacterium frigidarium</name>
    <dbReference type="NCBI Taxonomy" id="99286"/>
    <lineage>
        <taxon>Bacteria</taxon>
        <taxon>Pseudomonadati</taxon>
        <taxon>Bacteroidota</taxon>
        <taxon>Flavobacteriia</taxon>
        <taxon>Flavobacteriales</taxon>
        <taxon>Flavobacteriaceae</taxon>
        <taxon>Flavobacterium</taxon>
    </lineage>
</organism>
<dbReference type="Pfam" id="PF02253">
    <property type="entry name" value="PLA1"/>
    <property type="match status" value="1"/>
</dbReference>
<keyword evidence="16" id="KW-0443">Lipid metabolism</keyword>
<evidence type="ECO:0000256" key="2">
    <source>
        <dbReference type="ARBA" id="ARBA00001604"/>
    </source>
</evidence>
<comment type="caution">
    <text evidence="20">The sequence shown here is derived from an EMBL/GenBank/DDBJ whole genome shotgun (WGS) entry which is preliminary data.</text>
</comment>
<dbReference type="EC" id="3.1.1.4" evidence="8"/>
<keyword evidence="9" id="KW-1134">Transmembrane beta strand</keyword>
<keyword evidence="14" id="KW-0106">Calcium</keyword>
<dbReference type="PANTHER" id="PTHR40457">
    <property type="entry name" value="PHOSPHOLIPASE A1"/>
    <property type="match status" value="1"/>
</dbReference>
<keyword evidence="13" id="KW-0378">Hydrolase</keyword>
<evidence type="ECO:0000256" key="4">
    <source>
        <dbReference type="ARBA" id="ARBA00004571"/>
    </source>
</evidence>
<keyword evidence="18" id="KW-0998">Cell outer membrane</keyword>
<dbReference type="PRINTS" id="PR01486">
    <property type="entry name" value="PHPHLIPASEA1"/>
</dbReference>
<evidence type="ECO:0000256" key="18">
    <source>
        <dbReference type="ARBA" id="ARBA00023237"/>
    </source>
</evidence>
<evidence type="ECO:0000256" key="16">
    <source>
        <dbReference type="ARBA" id="ARBA00023098"/>
    </source>
</evidence>
<dbReference type="Gene3D" id="2.40.230.10">
    <property type="entry name" value="Phospholipase A1"/>
    <property type="match status" value="1"/>
</dbReference>
<evidence type="ECO:0000256" key="6">
    <source>
        <dbReference type="ARBA" id="ARBA00011702"/>
    </source>
</evidence>
<comment type="catalytic activity">
    <reaction evidence="2">
        <text>a 1,2-diacyl-sn-glycero-3-phosphocholine + H2O = a 1-acyl-sn-glycero-3-phosphocholine + a fatty acid + H(+)</text>
        <dbReference type="Rhea" id="RHEA:15801"/>
        <dbReference type="ChEBI" id="CHEBI:15377"/>
        <dbReference type="ChEBI" id="CHEBI:15378"/>
        <dbReference type="ChEBI" id="CHEBI:28868"/>
        <dbReference type="ChEBI" id="CHEBI:57643"/>
        <dbReference type="ChEBI" id="CHEBI:58168"/>
        <dbReference type="EC" id="3.1.1.4"/>
    </reaction>
</comment>
<gene>
    <name evidence="20" type="ORF">QO192_01395</name>
</gene>
<keyword evidence="12" id="KW-0732">Signal</keyword>
<comment type="cofactor">
    <cofactor evidence="3">
        <name>Ca(2+)</name>
        <dbReference type="ChEBI" id="CHEBI:29108"/>
    </cofactor>
</comment>
<proteinExistence type="inferred from homology"/>
<dbReference type="InterPro" id="IPR036541">
    <property type="entry name" value="PLipase_A1_sf"/>
</dbReference>
<dbReference type="EMBL" id="JASMRN010000001">
    <property type="protein sequence ID" value="MEZ7513929.1"/>
    <property type="molecule type" value="Genomic_DNA"/>
</dbReference>
<dbReference type="Proteomes" id="UP001568894">
    <property type="component" value="Unassembled WGS sequence"/>
</dbReference>
<sequence>MKLLLSRIILLLIVLTPLVGQSQIQALFNNKSQFRNMTERWELDSTVTRGTFLITPYKPIYILPTRWSSNPNEKPVSGNPSDDYISQDGLNYNNIESRFQISFKTKVMQDIFWGHGDLWIAYTQVSHWQIYNNSLSRPFREINYEPEIILNFPVNVNLLGFKMKMAGVSFTHESNGKSLPLSRSWNRVIFHAGFEKDRWTVYVRPWLRMKATKDDNPDISEYLGYGDINVIYGQNGHIFSFKGNHNLHFNSRSKGSATFSYSYPIKDNLKGHLLISNGYGETLIDYNNKQTTIGLGISLIEWL</sequence>
<comment type="similarity">
    <text evidence="5">Belongs to the phospholipase A1 family.</text>
</comment>
<evidence type="ECO:0000256" key="9">
    <source>
        <dbReference type="ARBA" id="ARBA00022452"/>
    </source>
</evidence>
<evidence type="ECO:0000256" key="3">
    <source>
        <dbReference type="ARBA" id="ARBA00001913"/>
    </source>
</evidence>
<evidence type="ECO:0000256" key="7">
    <source>
        <dbReference type="ARBA" id="ARBA00013179"/>
    </source>
</evidence>
<evidence type="ECO:0000313" key="20">
    <source>
        <dbReference type="EMBL" id="MEZ7513929.1"/>
    </source>
</evidence>
<accession>A0ABV4K8F1</accession>
<evidence type="ECO:0000256" key="13">
    <source>
        <dbReference type="ARBA" id="ARBA00022801"/>
    </source>
</evidence>
<dbReference type="EC" id="3.1.1.32" evidence="7"/>
<evidence type="ECO:0000256" key="19">
    <source>
        <dbReference type="ARBA" id="ARBA00032375"/>
    </source>
</evidence>
<keyword evidence="10" id="KW-0812">Transmembrane</keyword>
<evidence type="ECO:0000256" key="8">
    <source>
        <dbReference type="ARBA" id="ARBA00013278"/>
    </source>
</evidence>
<name>A0ABV4K8F1_9FLAO</name>
<comment type="subunit">
    <text evidence="6">Homodimer; dimerization is reversible, and the dimeric form is the active one.</text>
</comment>
<keyword evidence="15" id="KW-0442">Lipid degradation</keyword>
<protein>
    <recommendedName>
        <fullName evidence="19">Phosphatidylcholine 1-acylhydrolase</fullName>
        <ecNumber evidence="7">3.1.1.32</ecNumber>
        <ecNumber evidence="8">3.1.1.4</ecNumber>
    </recommendedName>
</protein>
<keyword evidence="21" id="KW-1185">Reference proteome</keyword>
<evidence type="ECO:0000256" key="14">
    <source>
        <dbReference type="ARBA" id="ARBA00022837"/>
    </source>
</evidence>
<evidence type="ECO:0000256" key="11">
    <source>
        <dbReference type="ARBA" id="ARBA00022723"/>
    </source>
</evidence>
<reference evidence="20 21" key="1">
    <citation type="submission" date="2023-05" db="EMBL/GenBank/DDBJ databases">
        <title>Adaptations of aquatic viruses from atmosphere-close ecosystems of the Central Arctic Ocean.</title>
        <authorList>
            <person name="Rahlff J."/>
            <person name="Holmfeldt K."/>
        </authorList>
    </citation>
    <scope>NUCLEOTIDE SEQUENCE [LARGE SCALE GENOMIC DNA]</scope>
    <source>
        <strain evidence="20 21">Arc14</strain>
    </source>
</reference>
<dbReference type="CDD" id="cd00541">
    <property type="entry name" value="OMPLA"/>
    <property type="match status" value="1"/>
</dbReference>
<dbReference type="SUPFAM" id="SSF56931">
    <property type="entry name" value="Outer membrane phospholipase A (OMPLA)"/>
    <property type="match status" value="1"/>
</dbReference>
<dbReference type="PANTHER" id="PTHR40457:SF1">
    <property type="entry name" value="PHOSPHOLIPASE A1"/>
    <property type="match status" value="1"/>
</dbReference>
<evidence type="ECO:0000256" key="5">
    <source>
        <dbReference type="ARBA" id="ARBA00010525"/>
    </source>
</evidence>
<evidence type="ECO:0000256" key="12">
    <source>
        <dbReference type="ARBA" id="ARBA00022729"/>
    </source>
</evidence>
<evidence type="ECO:0000256" key="15">
    <source>
        <dbReference type="ARBA" id="ARBA00022963"/>
    </source>
</evidence>
<evidence type="ECO:0000256" key="17">
    <source>
        <dbReference type="ARBA" id="ARBA00023136"/>
    </source>
</evidence>
<evidence type="ECO:0000256" key="10">
    <source>
        <dbReference type="ARBA" id="ARBA00022692"/>
    </source>
</evidence>
<evidence type="ECO:0000313" key="21">
    <source>
        <dbReference type="Proteomes" id="UP001568894"/>
    </source>
</evidence>
<comment type="subcellular location">
    <subcellularLocation>
        <location evidence="4">Cell outer membrane</location>
        <topology evidence="4">Multi-pass membrane protein</topology>
    </subcellularLocation>
</comment>
<keyword evidence="17" id="KW-0472">Membrane</keyword>
<keyword evidence="11" id="KW-0479">Metal-binding</keyword>